<dbReference type="EMBL" id="JYDO01000030">
    <property type="protein sequence ID" value="KRZ76241.1"/>
    <property type="molecule type" value="Genomic_DNA"/>
</dbReference>
<proteinExistence type="predicted"/>
<comment type="caution">
    <text evidence="1">The sequence shown here is derived from an EMBL/GenBank/DDBJ whole genome shotgun (WGS) entry which is preliminary data.</text>
</comment>
<gene>
    <name evidence="1" type="ORF">T10_4911</name>
</gene>
<organism evidence="1 2">
    <name type="scientific">Trichinella papuae</name>
    <dbReference type="NCBI Taxonomy" id="268474"/>
    <lineage>
        <taxon>Eukaryota</taxon>
        <taxon>Metazoa</taxon>
        <taxon>Ecdysozoa</taxon>
        <taxon>Nematoda</taxon>
        <taxon>Enoplea</taxon>
        <taxon>Dorylaimia</taxon>
        <taxon>Trichinellida</taxon>
        <taxon>Trichinellidae</taxon>
        <taxon>Trichinella</taxon>
    </lineage>
</organism>
<dbReference type="Proteomes" id="UP000054843">
    <property type="component" value="Unassembled WGS sequence"/>
</dbReference>
<dbReference type="AlphaFoldDB" id="A0A0V1MWT9"/>
<name>A0A0V1MWT9_9BILA</name>
<evidence type="ECO:0000313" key="1">
    <source>
        <dbReference type="EMBL" id="KRZ76241.1"/>
    </source>
</evidence>
<reference evidence="1 2" key="1">
    <citation type="submission" date="2015-01" db="EMBL/GenBank/DDBJ databases">
        <title>Evolution of Trichinella species and genotypes.</title>
        <authorList>
            <person name="Korhonen P.K."/>
            <person name="Edoardo P."/>
            <person name="Giuseppe L.R."/>
            <person name="Gasser R.B."/>
        </authorList>
    </citation>
    <scope>NUCLEOTIDE SEQUENCE [LARGE SCALE GENOMIC DNA]</scope>
    <source>
        <strain evidence="1">ISS1980</strain>
    </source>
</reference>
<protein>
    <submittedName>
        <fullName evidence="1">Uncharacterized protein</fullName>
    </submittedName>
</protein>
<accession>A0A0V1MWT9</accession>
<keyword evidence="2" id="KW-1185">Reference proteome</keyword>
<evidence type="ECO:0000313" key="2">
    <source>
        <dbReference type="Proteomes" id="UP000054843"/>
    </source>
</evidence>
<sequence>MPLRICCKSWGDSKIRLSSGEKKRSSSPGFSDVKNVVLERVFIRFFLYFCYFLLCDVGNNWETLLVEAIHVDRKTDGTTQLDHSNGTNPFHMKKENVNIEKERKGGREGENCGNLNISSRPVLGSLGEKNQPLLLIEIECVSQLVEQ</sequence>